<dbReference type="InterPro" id="IPR055904">
    <property type="entry name" value="DUF7481"/>
</dbReference>
<dbReference type="RefSeq" id="WP_206718207.1">
    <property type="nucleotide sequence ID" value="NZ_CP071091.1"/>
</dbReference>
<protein>
    <recommendedName>
        <fullName evidence="1">DUF7481 domain-containing protein</fullName>
    </recommendedName>
</protein>
<gene>
    <name evidence="2" type="ORF">JY572_11140</name>
</gene>
<proteinExistence type="predicted"/>
<accession>A0ABX7NCN3</accession>
<evidence type="ECO:0000259" key="1">
    <source>
        <dbReference type="Pfam" id="PF24297"/>
    </source>
</evidence>
<name>A0ABX7NCN3_9BACT</name>
<dbReference type="EMBL" id="CP071091">
    <property type="protein sequence ID" value="QSQ16556.1"/>
    <property type="molecule type" value="Genomic_DNA"/>
</dbReference>
<keyword evidence="3" id="KW-1185">Reference proteome</keyword>
<dbReference type="Pfam" id="PF24297">
    <property type="entry name" value="DUF7481"/>
    <property type="match status" value="1"/>
</dbReference>
<organism evidence="2 3">
    <name type="scientific">Myxococcus landrumensis</name>
    <dbReference type="NCBI Taxonomy" id="2813577"/>
    <lineage>
        <taxon>Bacteria</taxon>
        <taxon>Pseudomonadati</taxon>
        <taxon>Myxococcota</taxon>
        <taxon>Myxococcia</taxon>
        <taxon>Myxococcales</taxon>
        <taxon>Cystobacterineae</taxon>
        <taxon>Myxococcaceae</taxon>
        <taxon>Myxococcus</taxon>
    </lineage>
</organism>
<feature type="domain" description="DUF7481" evidence="1">
    <location>
        <begin position="42"/>
        <end position="307"/>
    </location>
</feature>
<evidence type="ECO:0000313" key="3">
    <source>
        <dbReference type="Proteomes" id="UP000663090"/>
    </source>
</evidence>
<evidence type="ECO:0000313" key="2">
    <source>
        <dbReference type="EMBL" id="QSQ16556.1"/>
    </source>
</evidence>
<dbReference type="Proteomes" id="UP000663090">
    <property type="component" value="Chromosome"/>
</dbReference>
<reference evidence="2 3" key="1">
    <citation type="submission" date="2021-02" db="EMBL/GenBank/DDBJ databases">
        <title>De Novo genome assembly of isolated myxobacteria.</title>
        <authorList>
            <person name="Stevens D.C."/>
        </authorList>
    </citation>
    <scope>NUCLEOTIDE SEQUENCE [LARGE SCALE GENOMIC DNA]</scope>
    <source>
        <strain evidence="2 3">SCHIC003</strain>
    </source>
</reference>
<dbReference type="PROSITE" id="PS51257">
    <property type="entry name" value="PROKAR_LIPOPROTEIN"/>
    <property type="match status" value="1"/>
</dbReference>
<sequence>MRCRDTAVLLAVLVVMGCSPSKDEGGEGPGPETPDDFYKSGSRLKAQVTTTVDGLRWPSEGLLWFDITLNQPCSWEETAADGAVSCIPREMNSIPSGKVGFYFDASCTEGLIIRSEPLTPGPHFARKGAACGEYPRYHFMGDLVSNTTAYFHDGTTCSAVSLPPTSKVYRVGAMVTAGTFARGALKERTRDSGISAHFIDGEDGSAQFARLHDTVRDTACGNHWASDGKKRCLPVGATTAHGQGAFAAANTTCTEPAYSATCMTAPRFAVTFAQSSCAPGSKVHEAGEQVTQVYSAAGAGVCQPLTMVPPDTRFFRGGAEIPASHFVELKEVDLKTHGRLKVRGMAAGDSVRIPVVVHDTELNTDCRFLEDASRKLRCFPLSNLSSNQSLFADSACTSPLGLEDVPTCASSPPSRHVLVRTFTATTPYYRAYNAGPKHDGPIFERAPGGGTPSTCQPAQRASGATYYSLGTEIAATSLVEGTRIRE</sequence>